<organism evidence="2 3">
    <name type="scientific">Dimargaris cristalligena</name>
    <dbReference type="NCBI Taxonomy" id="215637"/>
    <lineage>
        <taxon>Eukaryota</taxon>
        <taxon>Fungi</taxon>
        <taxon>Fungi incertae sedis</taxon>
        <taxon>Zoopagomycota</taxon>
        <taxon>Kickxellomycotina</taxon>
        <taxon>Dimargaritomycetes</taxon>
        <taxon>Dimargaritales</taxon>
        <taxon>Dimargaritaceae</taxon>
        <taxon>Dimargaris</taxon>
    </lineage>
</organism>
<feature type="region of interest" description="Disordered" evidence="1">
    <location>
        <begin position="322"/>
        <end position="353"/>
    </location>
</feature>
<feature type="region of interest" description="Disordered" evidence="1">
    <location>
        <begin position="428"/>
        <end position="463"/>
    </location>
</feature>
<evidence type="ECO:0000313" key="2">
    <source>
        <dbReference type="EMBL" id="RKP37506.1"/>
    </source>
</evidence>
<feature type="compositionally biased region" description="Low complexity" evidence="1">
    <location>
        <begin position="246"/>
        <end position="266"/>
    </location>
</feature>
<gene>
    <name evidence="2" type="ORF">BJ085DRAFT_38276</name>
</gene>
<dbReference type="EMBL" id="ML002485">
    <property type="protein sequence ID" value="RKP37506.1"/>
    <property type="molecule type" value="Genomic_DNA"/>
</dbReference>
<accession>A0A4P9ZV64</accession>
<evidence type="ECO:0000256" key="1">
    <source>
        <dbReference type="SAM" id="MobiDB-lite"/>
    </source>
</evidence>
<proteinExistence type="predicted"/>
<keyword evidence="3" id="KW-1185">Reference proteome</keyword>
<evidence type="ECO:0000313" key="3">
    <source>
        <dbReference type="Proteomes" id="UP000268162"/>
    </source>
</evidence>
<sequence>MPHGRSYPHLLNPNFPYLPSSNTARNHRSSFGSANQQLPTPDSPGHPLPFARTYGSGRYSTGAHHSPLVPSPGLSQSIPPPYTPQSHQPSSTEGFYHVMIDALRTYIYQARPYYERLDQRQRTLPWAAPDVQRFLAIIKCDAPAVWRFTSEGDLDHLWRSIHQRCCEAIRQVPPADQLHGYWMVILEWYLNHGPTRPVAPAPGPGTDKGPSPDTQLWIQELEKVFQAGLETEARGWRAILPPPPVTSSATAVSAAPSTTGSSSPLLAPAPAAPITTASGAHSGIFPPYALLAVDHHRNLYPSTSNSAVLSPSPVPQLVVGLQSSPSLLTKTSRGSSKRGSSQMESEEPSVSASPVDLAISRFQDALLADGGMLNDVAARPSQVSVDPGTVPTPTTITITTTTAAAAVATTTTVPLGGGRERAVSALSSLPNGTTGLKKYKFVGGVSNPRRPNRNHSGPGVNKKSTTQSMIAAHNNNNQQPQQQQDPSNQPTNSARAASLGSHHPSVLAPLPARTDSTRTGSATAPGGGEGEDLPKGSTKGRPRKNRRSELTLASTVPTSLGEGASGPMPPAGSLNSSRTPQTESSTYRTAPPTMSPPTAGWSDTMASSPQPRRLSASGSLDFRSGTEPVRPTPVSSASSFDPYASAYPYPHSYHPSPPATSSLAHRSALVHSLQALQTKLATVCHGWQSQPHIEQPEFKRDLHTIYSEMMNVNQLIVNQLVLENGEVEDKKNPE</sequence>
<dbReference type="Proteomes" id="UP000268162">
    <property type="component" value="Unassembled WGS sequence"/>
</dbReference>
<feature type="region of interest" description="Disordered" evidence="1">
    <location>
        <begin position="238"/>
        <end position="266"/>
    </location>
</feature>
<feature type="compositionally biased region" description="Low complexity" evidence="1">
    <location>
        <begin position="476"/>
        <end position="492"/>
    </location>
</feature>
<feature type="compositionally biased region" description="Polar residues" evidence="1">
    <location>
        <begin position="573"/>
        <end position="588"/>
    </location>
</feature>
<name>A0A4P9ZV64_9FUNG</name>
<feature type="compositionally biased region" description="Low complexity" evidence="1">
    <location>
        <begin position="329"/>
        <end position="341"/>
    </location>
</feature>
<feature type="compositionally biased region" description="Polar residues" evidence="1">
    <location>
        <begin position="19"/>
        <end position="40"/>
    </location>
</feature>
<dbReference type="AlphaFoldDB" id="A0A4P9ZV64"/>
<protein>
    <submittedName>
        <fullName evidence="2">Uncharacterized protein</fullName>
    </submittedName>
</protein>
<feature type="region of interest" description="Disordered" evidence="1">
    <location>
        <begin position="1"/>
        <end position="90"/>
    </location>
</feature>
<reference evidence="3" key="1">
    <citation type="journal article" date="2018" name="Nat. Microbiol.">
        <title>Leveraging single-cell genomics to expand the fungal tree of life.</title>
        <authorList>
            <person name="Ahrendt S.R."/>
            <person name="Quandt C.A."/>
            <person name="Ciobanu D."/>
            <person name="Clum A."/>
            <person name="Salamov A."/>
            <person name="Andreopoulos B."/>
            <person name="Cheng J.F."/>
            <person name="Woyke T."/>
            <person name="Pelin A."/>
            <person name="Henrissat B."/>
            <person name="Reynolds N.K."/>
            <person name="Benny G.L."/>
            <person name="Smith M.E."/>
            <person name="James T.Y."/>
            <person name="Grigoriev I.V."/>
        </authorList>
    </citation>
    <scope>NUCLEOTIDE SEQUENCE [LARGE SCALE GENOMIC DNA]</scope>
    <source>
        <strain evidence="3">RSA 468</strain>
    </source>
</reference>
<feature type="region of interest" description="Disordered" evidence="1">
    <location>
        <begin position="476"/>
        <end position="638"/>
    </location>
</feature>